<protein>
    <submittedName>
        <fullName evidence="2">LysR family transcriptional regulator</fullName>
    </submittedName>
</protein>
<evidence type="ECO:0000313" key="2">
    <source>
        <dbReference type="EMBL" id="GIX64782.1"/>
    </source>
</evidence>
<dbReference type="Proteomes" id="UP001497744">
    <property type="component" value="Unassembled WGS sequence"/>
</dbReference>
<gene>
    <name evidence="2" type="ORF">BcabD6B2_42170</name>
</gene>
<dbReference type="GeneID" id="94196263"/>
<accession>A0AAV4LYT6</accession>
<sequence>MAHHALERDSQKCPVGVPCYRNAAVGQHARIVRIFPPVAEAPQRRGAFGENEGGQRPPTAHRFVPRDEAVGQPPLTQMLPRGGFQLPTVFTALAEGALQGVPALSQKQGAIKGTSLGGHLEVPMGVHPPLVELLANHRVHPESGYFSRGVALAAGSGDSLQQRPHVPPSVRPGGCGQDLLQAESHEHHADRAVRQQAQIRHERVAALPEVGEAPLTAGPREAEPTGEALHAQRHAEEPCEAGLHLRQLGAPGPFLCGTVSPRPEKRDATGFDEHGEDQAPQGQPRARQVEGRASGGQERLIRVAYSQQLDESQPL</sequence>
<organism evidence="2 3">
    <name type="scientific">Babesia caballi</name>
    <dbReference type="NCBI Taxonomy" id="5871"/>
    <lineage>
        <taxon>Eukaryota</taxon>
        <taxon>Sar</taxon>
        <taxon>Alveolata</taxon>
        <taxon>Apicomplexa</taxon>
        <taxon>Aconoidasida</taxon>
        <taxon>Piroplasmida</taxon>
        <taxon>Babesiidae</taxon>
        <taxon>Babesia</taxon>
    </lineage>
</organism>
<dbReference type="EMBL" id="BPLF01000003">
    <property type="protein sequence ID" value="GIX64782.1"/>
    <property type="molecule type" value="Genomic_DNA"/>
</dbReference>
<comment type="caution">
    <text evidence="2">The sequence shown here is derived from an EMBL/GenBank/DDBJ whole genome shotgun (WGS) entry which is preliminary data.</text>
</comment>
<evidence type="ECO:0000256" key="1">
    <source>
        <dbReference type="SAM" id="MobiDB-lite"/>
    </source>
</evidence>
<feature type="compositionally biased region" description="Basic and acidic residues" evidence="1">
    <location>
        <begin position="262"/>
        <end position="277"/>
    </location>
</feature>
<proteinExistence type="predicted"/>
<feature type="region of interest" description="Disordered" evidence="1">
    <location>
        <begin position="208"/>
        <end position="235"/>
    </location>
</feature>
<feature type="region of interest" description="Disordered" evidence="1">
    <location>
        <begin position="256"/>
        <end position="299"/>
    </location>
</feature>
<keyword evidence="3" id="KW-1185">Reference proteome</keyword>
<name>A0AAV4LYT6_BABCB</name>
<evidence type="ECO:0000313" key="3">
    <source>
        <dbReference type="Proteomes" id="UP001497744"/>
    </source>
</evidence>
<reference evidence="2 3" key="1">
    <citation type="submission" date="2021-06" db="EMBL/GenBank/DDBJ databases">
        <title>Genome sequence of Babesia caballi.</title>
        <authorList>
            <person name="Yamagishi J."/>
            <person name="Kidaka T."/>
            <person name="Ochi A."/>
        </authorList>
    </citation>
    <scope>NUCLEOTIDE SEQUENCE [LARGE SCALE GENOMIC DNA]</scope>
    <source>
        <strain evidence="2">USDA-D6B2</strain>
    </source>
</reference>
<feature type="region of interest" description="Disordered" evidence="1">
    <location>
        <begin position="44"/>
        <end position="65"/>
    </location>
</feature>
<dbReference type="AlphaFoldDB" id="A0AAV4LYT6"/>
<dbReference type="RefSeq" id="XP_067716851.1">
    <property type="nucleotide sequence ID" value="XM_067860750.1"/>
</dbReference>